<sequence>MSQRCVRILCLLLSCFSLIACQPSQSASINDRINANDYDAFWIWGDIKSAPYLAKAKDIYILQGEVRVDKKTRQSTLIPQGTGILKLPHQKVWLVFRNHHLNWQNHELDQILKRVRQWENSGNDIQGIQIDFDARTRNLNEYALFLQELRKQLPKQYQLSITSLMDWTNIQDQNTLRLFRENIDETVIQTYQGSTTIANYQQYLKKVSALKLPYKIGLVQHGEWNPNLNFKADSNFKGYVVFLLRN</sequence>
<evidence type="ECO:0000256" key="1">
    <source>
        <dbReference type="SAM" id="SignalP"/>
    </source>
</evidence>
<reference evidence="2 3" key="1">
    <citation type="submission" date="2018-10" db="EMBL/GenBank/DDBJ databases">
        <title>The complete genome of Acinetobacter wuhouensis strain WCHAW010062.</title>
        <authorList>
            <person name="Hu Y."/>
            <person name="Long H."/>
            <person name="Feng Y."/>
            <person name="Zong Z."/>
        </authorList>
    </citation>
    <scope>NUCLEOTIDE SEQUENCE [LARGE SCALE GENOMIC DNA]</scope>
    <source>
        <strain evidence="2 3">WCHAW010062</strain>
    </source>
</reference>
<dbReference type="SUPFAM" id="SSF51445">
    <property type="entry name" value="(Trans)glycosidases"/>
    <property type="match status" value="1"/>
</dbReference>
<dbReference type="Proteomes" id="UP000279962">
    <property type="component" value="Chromosome"/>
</dbReference>
<evidence type="ECO:0000313" key="3">
    <source>
        <dbReference type="Proteomes" id="UP000279962"/>
    </source>
</evidence>
<organism evidence="2 3">
    <name type="scientific">Acinetobacter wuhouensis</name>
    <dbReference type="NCBI Taxonomy" id="1879050"/>
    <lineage>
        <taxon>Bacteria</taxon>
        <taxon>Pseudomonadati</taxon>
        <taxon>Pseudomonadota</taxon>
        <taxon>Gammaproteobacteria</taxon>
        <taxon>Moraxellales</taxon>
        <taxon>Moraxellaceae</taxon>
        <taxon>Acinetobacter</taxon>
    </lineage>
</organism>
<dbReference type="Gene3D" id="3.20.20.80">
    <property type="entry name" value="Glycosidases"/>
    <property type="match status" value="1"/>
</dbReference>
<dbReference type="InterPro" id="IPR017853">
    <property type="entry name" value="GH"/>
</dbReference>
<dbReference type="InterPro" id="IPR021488">
    <property type="entry name" value="DUF3142"/>
</dbReference>
<accession>A0A3G2T1S9</accession>
<feature type="signal peptide" evidence="1">
    <location>
        <begin position="1"/>
        <end position="26"/>
    </location>
</feature>
<protein>
    <submittedName>
        <fullName evidence="2">DUF3142 domain-containing protein</fullName>
    </submittedName>
</protein>
<feature type="chain" id="PRO_5018130549" evidence="1">
    <location>
        <begin position="27"/>
        <end position="246"/>
    </location>
</feature>
<name>A0A3G2T1S9_9GAMM</name>
<evidence type="ECO:0000313" key="2">
    <source>
        <dbReference type="EMBL" id="AYO53965.1"/>
    </source>
</evidence>
<gene>
    <name evidence="2" type="ORF">CDG68_10115</name>
</gene>
<dbReference type="AlphaFoldDB" id="A0A3G2T1S9"/>
<proteinExistence type="predicted"/>
<dbReference type="RefSeq" id="WP_087552746.1">
    <property type="nucleotide sequence ID" value="NZ_CP033133.1"/>
</dbReference>
<dbReference type="Pfam" id="PF11340">
    <property type="entry name" value="DUF3142"/>
    <property type="match status" value="1"/>
</dbReference>
<dbReference type="PROSITE" id="PS51257">
    <property type="entry name" value="PROKAR_LIPOPROTEIN"/>
    <property type="match status" value="1"/>
</dbReference>
<dbReference type="EMBL" id="CP033133">
    <property type="protein sequence ID" value="AYO53965.1"/>
    <property type="molecule type" value="Genomic_DNA"/>
</dbReference>
<keyword evidence="1" id="KW-0732">Signal</keyword>